<dbReference type="Pfam" id="PF01337">
    <property type="entry name" value="Barstar"/>
    <property type="match status" value="1"/>
</dbReference>
<keyword evidence="4" id="KW-1185">Reference proteome</keyword>
<organism evidence="3 4">
    <name type="scientific">Burkholderia diffusa</name>
    <dbReference type="NCBI Taxonomy" id="488732"/>
    <lineage>
        <taxon>Bacteria</taxon>
        <taxon>Pseudomonadati</taxon>
        <taxon>Pseudomonadota</taxon>
        <taxon>Betaproteobacteria</taxon>
        <taxon>Burkholderiales</taxon>
        <taxon>Burkholderiaceae</taxon>
        <taxon>Burkholderia</taxon>
        <taxon>Burkholderia cepacia complex</taxon>
    </lineage>
</organism>
<evidence type="ECO:0000313" key="3">
    <source>
        <dbReference type="EMBL" id="VWB21896.1"/>
    </source>
</evidence>
<gene>
    <name evidence="3" type="ORF">BDI24065_00869</name>
</gene>
<dbReference type="SUPFAM" id="SSF52038">
    <property type="entry name" value="Barstar-related"/>
    <property type="match status" value="1"/>
</dbReference>
<dbReference type="Proteomes" id="UP000494125">
    <property type="component" value="Unassembled WGS sequence"/>
</dbReference>
<evidence type="ECO:0000259" key="2">
    <source>
        <dbReference type="Pfam" id="PF01337"/>
    </source>
</evidence>
<dbReference type="GeneID" id="93025944"/>
<feature type="domain" description="Barstar (barnase inhibitor)" evidence="2">
    <location>
        <begin position="28"/>
        <end position="113"/>
    </location>
</feature>
<dbReference type="Gene3D" id="3.30.370.10">
    <property type="entry name" value="Barstar-like"/>
    <property type="match status" value="1"/>
</dbReference>
<reference evidence="3 4" key="1">
    <citation type="submission" date="2019-09" db="EMBL/GenBank/DDBJ databases">
        <authorList>
            <person name="Depoorter E."/>
        </authorList>
    </citation>
    <scope>NUCLEOTIDE SEQUENCE [LARGE SCALE GENOMIC DNA]</scope>
    <source>
        <strain evidence="3">LMG 24065</strain>
    </source>
</reference>
<name>A0A6P2HX68_9BURK</name>
<protein>
    <recommendedName>
        <fullName evidence="2">Barstar (barnase inhibitor) domain-containing protein</fullName>
    </recommendedName>
</protein>
<accession>A0A6P2HX68</accession>
<dbReference type="RefSeq" id="WP_082729036.1">
    <property type="nucleotide sequence ID" value="NZ_CABVPN010000003.1"/>
</dbReference>
<comment type="similarity">
    <text evidence="1">Belongs to the barstar family.</text>
</comment>
<proteinExistence type="inferred from homology"/>
<sequence length="128" mass="14880">MTIVNPFRYEAQPNGYRPKDAFVAMLPSTIGTKSGLLEALASLLAFPAYFGFNWDALFDCFRDFSWLNEHDIVLIHPELPMLQQSELKIYLRLLRDSALDWRPDEAHRFEVVFAESDKETVERLLREG</sequence>
<dbReference type="EMBL" id="CABVPN010000003">
    <property type="protein sequence ID" value="VWB21896.1"/>
    <property type="molecule type" value="Genomic_DNA"/>
</dbReference>
<evidence type="ECO:0000256" key="1">
    <source>
        <dbReference type="ARBA" id="ARBA00006845"/>
    </source>
</evidence>
<dbReference type="InterPro" id="IPR000468">
    <property type="entry name" value="Barstar"/>
</dbReference>
<dbReference type="InterPro" id="IPR035905">
    <property type="entry name" value="Barstar-like_sf"/>
</dbReference>
<evidence type="ECO:0000313" key="4">
    <source>
        <dbReference type="Proteomes" id="UP000494125"/>
    </source>
</evidence>
<dbReference type="AlphaFoldDB" id="A0A6P2HX68"/>